<keyword evidence="7" id="KW-0067">ATP-binding</keyword>
<evidence type="ECO:0000313" key="12">
    <source>
        <dbReference type="Proteomes" id="UP001164746"/>
    </source>
</evidence>
<dbReference type="Proteomes" id="UP001164746">
    <property type="component" value="Chromosome 7"/>
</dbReference>
<gene>
    <name evidence="11" type="ORF">MAR_036139</name>
</gene>
<dbReference type="EMBL" id="CP111018">
    <property type="protein sequence ID" value="WAR11063.1"/>
    <property type="molecule type" value="Genomic_DNA"/>
</dbReference>
<name>A0ABY7ER78_MYAAR</name>
<keyword evidence="8" id="KW-1133">Transmembrane helix</keyword>
<evidence type="ECO:0000256" key="10">
    <source>
        <dbReference type="ARBA" id="ARBA00023170"/>
    </source>
</evidence>
<keyword evidence="10" id="KW-0675">Receptor</keyword>
<keyword evidence="12" id="KW-1185">Reference proteome</keyword>
<protein>
    <submittedName>
        <fullName evidence="11">ACVR1-like protein</fullName>
    </submittedName>
</protein>
<comment type="subcellular location">
    <subcellularLocation>
        <location evidence="1">Membrane</location>
        <topology evidence="1">Single-pass type I membrane protein</topology>
    </subcellularLocation>
</comment>
<evidence type="ECO:0000256" key="9">
    <source>
        <dbReference type="ARBA" id="ARBA00023136"/>
    </source>
</evidence>
<organism evidence="11 12">
    <name type="scientific">Mya arenaria</name>
    <name type="common">Soft-shell clam</name>
    <dbReference type="NCBI Taxonomy" id="6604"/>
    <lineage>
        <taxon>Eukaryota</taxon>
        <taxon>Metazoa</taxon>
        <taxon>Spiralia</taxon>
        <taxon>Lophotrochozoa</taxon>
        <taxon>Mollusca</taxon>
        <taxon>Bivalvia</taxon>
        <taxon>Autobranchia</taxon>
        <taxon>Heteroconchia</taxon>
        <taxon>Euheterodonta</taxon>
        <taxon>Imparidentia</taxon>
        <taxon>Neoheterodontei</taxon>
        <taxon>Myida</taxon>
        <taxon>Myoidea</taxon>
        <taxon>Myidae</taxon>
        <taxon>Mya</taxon>
    </lineage>
</organism>
<evidence type="ECO:0000256" key="3">
    <source>
        <dbReference type="ARBA" id="ARBA00022679"/>
    </source>
</evidence>
<evidence type="ECO:0000313" key="11">
    <source>
        <dbReference type="EMBL" id="WAR11063.1"/>
    </source>
</evidence>
<evidence type="ECO:0000256" key="7">
    <source>
        <dbReference type="ARBA" id="ARBA00022840"/>
    </source>
</evidence>
<dbReference type="Gene3D" id="1.10.510.10">
    <property type="entry name" value="Transferase(Phosphotransferase) domain 1"/>
    <property type="match status" value="1"/>
</dbReference>
<keyword evidence="4" id="KW-0812">Transmembrane</keyword>
<evidence type="ECO:0000256" key="5">
    <source>
        <dbReference type="ARBA" id="ARBA00022741"/>
    </source>
</evidence>
<dbReference type="SUPFAM" id="SSF56112">
    <property type="entry name" value="Protein kinase-like (PK-like)"/>
    <property type="match status" value="1"/>
</dbReference>
<evidence type="ECO:0000256" key="2">
    <source>
        <dbReference type="ARBA" id="ARBA00022527"/>
    </source>
</evidence>
<keyword evidence="6" id="KW-0418">Kinase</keyword>
<sequence length="144" mass="17045">MAPELLDETLNPEMFDSFKCVDIYAFSLVLWEIARRCIVEEYKPPFWDAVPSDPSFEDMRKVVVVDQNRPVIPNRWASDCILLPMSRVLRECWNQNPKARLTVLRLKKTLRKLWEEAQDEKYMDKSGLREKIMANKIIEKIVDV</sequence>
<evidence type="ECO:0000256" key="6">
    <source>
        <dbReference type="ARBA" id="ARBA00022777"/>
    </source>
</evidence>
<accession>A0ABY7ER78</accession>
<dbReference type="PANTHER" id="PTHR23255:SF72">
    <property type="entry name" value="RECEPTOR PROTEIN SERINE_THREONINE KINASE"/>
    <property type="match status" value="1"/>
</dbReference>
<keyword evidence="3" id="KW-0808">Transferase</keyword>
<keyword evidence="9" id="KW-0472">Membrane</keyword>
<evidence type="ECO:0000256" key="8">
    <source>
        <dbReference type="ARBA" id="ARBA00022989"/>
    </source>
</evidence>
<reference evidence="11" key="1">
    <citation type="submission" date="2022-11" db="EMBL/GenBank/DDBJ databases">
        <title>Centuries of genome instability and evolution in soft-shell clam transmissible cancer (bioRxiv).</title>
        <authorList>
            <person name="Hart S.F.M."/>
            <person name="Yonemitsu M.A."/>
            <person name="Giersch R.M."/>
            <person name="Beal B.F."/>
            <person name="Arriagada G."/>
            <person name="Davis B.W."/>
            <person name="Ostrander E.A."/>
            <person name="Goff S.P."/>
            <person name="Metzger M.J."/>
        </authorList>
    </citation>
    <scope>NUCLEOTIDE SEQUENCE</scope>
    <source>
        <strain evidence="11">MELC-2E11</strain>
        <tissue evidence="11">Siphon/mantle</tissue>
    </source>
</reference>
<dbReference type="PANTHER" id="PTHR23255">
    <property type="entry name" value="TRANSFORMING GROWTH FACTOR-BETA RECEPTOR TYPE I AND II"/>
    <property type="match status" value="1"/>
</dbReference>
<keyword evidence="2" id="KW-0723">Serine/threonine-protein kinase</keyword>
<proteinExistence type="predicted"/>
<dbReference type="InterPro" id="IPR000333">
    <property type="entry name" value="TGFB_receptor"/>
</dbReference>
<keyword evidence="5" id="KW-0547">Nucleotide-binding</keyword>
<evidence type="ECO:0000256" key="1">
    <source>
        <dbReference type="ARBA" id="ARBA00004479"/>
    </source>
</evidence>
<evidence type="ECO:0000256" key="4">
    <source>
        <dbReference type="ARBA" id="ARBA00022692"/>
    </source>
</evidence>
<dbReference type="InterPro" id="IPR011009">
    <property type="entry name" value="Kinase-like_dom_sf"/>
</dbReference>